<evidence type="ECO:0000313" key="1">
    <source>
        <dbReference type="EMBL" id="TMS10786.1"/>
    </source>
</evidence>
<evidence type="ECO:0000313" key="2">
    <source>
        <dbReference type="Proteomes" id="UP000793456"/>
    </source>
</evidence>
<dbReference type="Proteomes" id="UP000793456">
    <property type="component" value="Chromosome XIV"/>
</dbReference>
<keyword evidence="2" id="KW-1185">Reference proteome</keyword>
<protein>
    <submittedName>
        <fullName evidence="1">Uncharacterized protein</fullName>
    </submittedName>
</protein>
<gene>
    <name evidence="1" type="ORF">E3U43_019779</name>
</gene>
<sequence>MEGAVRGKHRLSVAALEAKIESMEEQLEQERQERAMANKLVRKTEKKLKEVMMQAEDERRHADQYREQLDKSMVRLKQLKRQLEEVEEENSRSNAQRRKLQRELEELTDSGQSMTREITSLRSQLSVFVDKVFFGHVLFEGVTPAPTLLHYGLYVASTICKEFYLFDALFCMILCKCCTLHMTSGDIHMPDIVGTLRLLCRVVIYLKEADFKH</sequence>
<proteinExistence type="predicted"/>
<reference evidence="1" key="1">
    <citation type="submission" date="2018-11" db="EMBL/GenBank/DDBJ databases">
        <title>The sequence and de novo assembly of Larimichthys crocea genome using PacBio and Hi-C technologies.</title>
        <authorList>
            <person name="Xu P."/>
            <person name="Chen B."/>
            <person name="Zhou Z."/>
            <person name="Ke Q."/>
            <person name="Wu Y."/>
            <person name="Bai H."/>
            <person name="Pu F."/>
        </authorList>
    </citation>
    <scope>NUCLEOTIDE SEQUENCE</scope>
    <source>
        <tissue evidence="1">Muscle</tissue>
    </source>
</reference>
<dbReference type="EMBL" id="CM011687">
    <property type="protein sequence ID" value="TMS10786.1"/>
    <property type="molecule type" value="Genomic_DNA"/>
</dbReference>
<name>A0ACD3QVQ6_LARCR</name>
<comment type="caution">
    <text evidence="1">The sequence shown here is derived from an EMBL/GenBank/DDBJ whole genome shotgun (WGS) entry which is preliminary data.</text>
</comment>
<organism evidence="1 2">
    <name type="scientific">Larimichthys crocea</name>
    <name type="common">Large yellow croaker</name>
    <name type="synonym">Pseudosciaena crocea</name>
    <dbReference type="NCBI Taxonomy" id="215358"/>
    <lineage>
        <taxon>Eukaryota</taxon>
        <taxon>Metazoa</taxon>
        <taxon>Chordata</taxon>
        <taxon>Craniata</taxon>
        <taxon>Vertebrata</taxon>
        <taxon>Euteleostomi</taxon>
        <taxon>Actinopterygii</taxon>
        <taxon>Neopterygii</taxon>
        <taxon>Teleostei</taxon>
        <taxon>Neoteleostei</taxon>
        <taxon>Acanthomorphata</taxon>
        <taxon>Eupercaria</taxon>
        <taxon>Sciaenidae</taxon>
        <taxon>Larimichthys</taxon>
    </lineage>
</organism>
<accession>A0ACD3QVQ6</accession>